<dbReference type="InterPro" id="IPR003722">
    <property type="entry name" value="Cbl_synth_CobH/CbiC"/>
</dbReference>
<dbReference type="GO" id="GO:0009236">
    <property type="term" value="P:cobalamin biosynthetic process"/>
    <property type="evidence" value="ECO:0007669"/>
    <property type="project" value="UniProtKB-UniPathway"/>
</dbReference>
<dbReference type="GO" id="GO:0016993">
    <property type="term" value="F:precorrin-8X methylmutase activity"/>
    <property type="evidence" value="ECO:0007669"/>
    <property type="project" value="InterPro"/>
</dbReference>
<feature type="region of interest" description="Disordered" evidence="5">
    <location>
        <begin position="1"/>
        <end position="25"/>
    </location>
</feature>
<sequence>MPGALVAARRADGRAGLEHGPGDVGVVARVPGQDRGRGGADVGAVHVGADALGQIGDRGLRQTGVGARGARLRAPEALLDAPGHGLPVHAAQVGRVGTEQVVDGGGHGSRFPSVHAYVWVVPAGFHRAAHRKPPPNTCRYAPRRGRPPTENSEKSTVTPYDSKNEYEYEYEKDGAAIYRQSFATIRAEADLSGLPADVGRVAVRMIHACGMVDLVRDLSWSPGVVSRAREALRAGAPVLCDVRMVASGVTRARLPADNDVVCTLSDPAVPELAARLGTTRSAAALELWRDRLDGAVVAVGNAPTALFRLLEMIGEGAPRPAAVIGVPVGFVGAAESKEALAAHPSGVEHLVVRGRRGGSALAAAAVNAIANEEE</sequence>
<gene>
    <name evidence="7" type="ORF">SLI_3626</name>
</gene>
<comment type="pathway">
    <text evidence="1">Cofactor biosynthesis; adenosylcobalamin biosynthesis.</text>
</comment>
<evidence type="ECO:0000256" key="5">
    <source>
        <dbReference type="SAM" id="MobiDB-lite"/>
    </source>
</evidence>
<evidence type="ECO:0000256" key="1">
    <source>
        <dbReference type="ARBA" id="ARBA00004953"/>
    </source>
</evidence>
<dbReference type="PANTHER" id="PTHR43588">
    <property type="entry name" value="COBALT-PRECORRIN-8 METHYLMUTASE"/>
    <property type="match status" value="1"/>
</dbReference>
<evidence type="ECO:0000256" key="4">
    <source>
        <dbReference type="ARBA" id="ARBA00023235"/>
    </source>
</evidence>
<dbReference type="SUPFAM" id="SSF63965">
    <property type="entry name" value="Precorrin-8X methylmutase CbiC/CobH"/>
    <property type="match status" value="1"/>
</dbReference>
<dbReference type="EC" id="5.4.1.2" evidence="7"/>
<protein>
    <submittedName>
        <fullName evidence="7">Cobalt-precorrin-8x methylmutase</fullName>
        <ecNumber evidence="7">5.4.1.2</ecNumber>
    </submittedName>
</protein>
<dbReference type="Proteomes" id="UP000014062">
    <property type="component" value="Chromosome"/>
</dbReference>
<proteinExistence type="inferred from homology"/>
<dbReference type="NCBIfam" id="NF006136">
    <property type="entry name" value="PRK08285.1"/>
    <property type="match status" value="1"/>
</dbReference>
<name>A0A7U9HBQ5_STRLI</name>
<keyword evidence="3" id="KW-0169">Cobalamin biosynthesis</keyword>
<feature type="domain" description="Cobalamin biosynthesis precorrin-8X methylmutase CobH/CbiC" evidence="6">
    <location>
        <begin position="177"/>
        <end position="371"/>
    </location>
</feature>
<dbReference type="Pfam" id="PF02570">
    <property type="entry name" value="CbiC"/>
    <property type="match status" value="1"/>
</dbReference>
<feature type="compositionally biased region" description="Basic and acidic residues" evidence="5">
    <location>
        <begin position="9"/>
        <end position="21"/>
    </location>
</feature>
<comment type="similarity">
    <text evidence="2">Belongs to the CobH/CbiC family.</text>
</comment>
<dbReference type="UniPathway" id="UPA00148"/>
<dbReference type="EMBL" id="CM001889">
    <property type="protein sequence ID" value="EOY48339.1"/>
    <property type="molecule type" value="Genomic_DNA"/>
</dbReference>
<dbReference type="Gene3D" id="3.40.50.10230">
    <property type="entry name" value="Cobalamin biosynthesis CobH/CbiC, precorrin-8X methylmutase"/>
    <property type="match status" value="1"/>
</dbReference>
<evidence type="ECO:0000256" key="2">
    <source>
        <dbReference type="ARBA" id="ARBA00009774"/>
    </source>
</evidence>
<dbReference type="PANTHER" id="PTHR43588:SF1">
    <property type="entry name" value="COBALT-PRECORRIN-8 METHYLMUTASE"/>
    <property type="match status" value="1"/>
</dbReference>
<dbReference type="InterPro" id="IPR036588">
    <property type="entry name" value="CobH/CbiC_sf"/>
</dbReference>
<dbReference type="AlphaFoldDB" id="A0A7U9HBQ5"/>
<keyword evidence="4 7" id="KW-0413">Isomerase</keyword>
<organism evidence="7 8">
    <name type="scientific">Streptomyces lividans 1326</name>
    <dbReference type="NCBI Taxonomy" id="1200984"/>
    <lineage>
        <taxon>Bacteria</taxon>
        <taxon>Bacillati</taxon>
        <taxon>Actinomycetota</taxon>
        <taxon>Actinomycetes</taxon>
        <taxon>Kitasatosporales</taxon>
        <taxon>Streptomycetaceae</taxon>
        <taxon>Streptomyces</taxon>
    </lineage>
</organism>
<accession>A0A7U9HBQ5</accession>
<evidence type="ECO:0000259" key="6">
    <source>
        <dbReference type="Pfam" id="PF02570"/>
    </source>
</evidence>
<evidence type="ECO:0000313" key="8">
    <source>
        <dbReference type="Proteomes" id="UP000014062"/>
    </source>
</evidence>
<reference evidence="8" key="1">
    <citation type="journal article" date="2013" name="Genome Biol. Evol.">
        <title>The genome sequence of Streptomyces lividans 66 reveals a novel tRNA-dependent peptide biosynthetic system within a metal-related genomic island.</title>
        <authorList>
            <person name="Cruz-Morales P."/>
            <person name="Vijgenboom E."/>
            <person name="Iruegas-Bocardo F."/>
            <person name="Girard G."/>
            <person name="Yanez-Guerra L.A."/>
            <person name="Ramos-Aboites H.E."/>
            <person name="Pernodet J.L."/>
            <person name="Anne J."/>
            <person name="van Wezel G.P."/>
            <person name="Barona-Gomez F."/>
        </authorList>
    </citation>
    <scope>NUCLEOTIDE SEQUENCE [LARGE SCALE GENOMIC DNA]</scope>
    <source>
        <strain evidence="8">1326</strain>
    </source>
</reference>
<evidence type="ECO:0000313" key="7">
    <source>
        <dbReference type="EMBL" id="EOY48339.1"/>
    </source>
</evidence>
<feature type="region of interest" description="Disordered" evidence="5">
    <location>
        <begin position="130"/>
        <end position="159"/>
    </location>
</feature>
<evidence type="ECO:0000256" key="3">
    <source>
        <dbReference type="ARBA" id="ARBA00022573"/>
    </source>
</evidence>